<evidence type="ECO:0000259" key="7">
    <source>
        <dbReference type="Pfam" id="PF01979"/>
    </source>
</evidence>
<sequence length="589" mass="63507">MNKNIDRTQIVAAARGDVPMDLVIREVNLVNVFTAEIYVADIGIKEDRFAAIARYEDGKPQFYIEGERAVSAKGSYAMPGFIDAHVHIESTMMAPDMFARAVLRHGTTVAVIDPHEIANVMGAEGVKQIVKASQNLPVRVLTTIPSCVPAVQGIETAGAEFLADDIAELLDLPDVVGIAELMDYTGVIKQDQRMADIVHTGLEHQVLNEGHAPRVTGRDLHAYLAAGVHSEHESRGTAEIVEKLRAGMNIYIRESSVSKFADIAAQALQQLPHASNVQMCTDDIAPHDIIKNGQMNRVIRRCIEEGIPAALAIRYATLNGAMRFGLRDVGAIAAGYLADLVLVDSLETMEVTDVYVKGEQVVADGQVTKEIVSPTPLQLPNTVRIPELVEEDFMIKAPIENGKATIHTVEVTKIGITTLDTVEVDVVDGKVSKLPEDCIFISVTGRHGQNRKPFVAVMKNAGLREGAYATTMAHDSHNLVVAGKNPSDMLAAAEQIKASGGGLCLVKDGNTVATVELPLAGLMAPEPIEELAPKVENFAQKALEMGVKVGRRSPVMAFSSISLTVIPEVRVSDLGLVDVNKQEFISLFV</sequence>
<dbReference type="InterPro" id="IPR032466">
    <property type="entry name" value="Metal_Hydrolase"/>
</dbReference>
<dbReference type="Pfam" id="PF13382">
    <property type="entry name" value="Adenine_deam_C"/>
    <property type="match status" value="1"/>
</dbReference>
<dbReference type="GO" id="GO:0006146">
    <property type="term" value="P:adenine catabolic process"/>
    <property type="evidence" value="ECO:0007669"/>
    <property type="project" value="InterPro"/>
</dbReference>
<keyword evidence="4 6" id="KW-0464">Manganese</keyword>
<dbReference type="PANTHER" id="PTHR11113">
    <property type="entry name" value="N-ACETYLGLUCOSAMINE-6-PHOSPHATE DEACETYLASE"/>
    <property type="match status" value="1"/>
</dbReference>
<comment type="catalytic activity">
    <reaction evidence="5 6">
        <text>adenine + H2O + H(+) = hypoxanthine + NH4(+)</text>
        <dbReference type="Rhea" id="RHEA:23688"/>
        <dbReference type="ChEBI" id="CHEBI:15377"/>
        <dbReference type="ChEBI" id="CHEBI:15378"/>
        <dbReference type="ChEBI" id="CHEBI:16708"/>
        <dbReference type="ChEBI" id="CHEBI:17368"/>
        <dbReference type="ChEBI" id="CHEBI:28938"/>
        <dbReference type="EC" id="3.5.4.2"/>
    </reaction>
</comment>
<dbReference type="InterPro" id="IPR011059">
    <property type="entry name" value="Metal-dep_hydrolase_composite"/>
</dbReference>
<protein>
    <recommendedName>
        <fullName evidence="2 6">Adenine deaminase</fullName>
        <shortName evidence="6">Adenase</shortName>
        <shortName evidence="6">Adenine aminase</shortName>
        <ecNumber evidence="2 6">3.5.4.2</ecNumber>
    </recommendedName>
</protein>
<dbReference type="SUPFAM" id="SSF51556">
    <property type="entry name" value="Metallo-dependent hydrolases"/>
    <property type="match status" value="1"/>
</dbReference>
<gene>
    <name evidence="6 9" type="primary">ade</name>
    <name evidence="9" type="ORF">AB4Y30_16055</name>
</gene>
<dbReference type="RefSeq" id="WP_368653187.1">
    <property type="nucleotide sequence ID" value="NZ_CP162599.1"/>
</dbReference>
<dbReference type="NCBIfam" id="TIGR01178">
    <property type="entry name" value="ade"/>
    <property type="match status" value="1"/>
</dbReference>
<comment type="similarity">
    <text evidence="1 6">Belongs to the metallo-dependent hydrolases superfamily. Adenine deaminase family.</text>
</comment>
<feature type="domain" description="Adenine deaminase C-terminal" evidence="8">
    <location>
        <begin position="416"/>
        <end position="582"/>
    </location>
</feature>
<dbReference type="SUPFAM" id="SSF51338">
    <property type="entry name" value="Composite domain of metallo-dependent hydrolases"/>
    <property type="match status" value="1"/>
</dbReference>
<organism evidence="9">
    <name type="scientific">Ornithinibacillus sp. 4-3</name>
    <dbReference type="NCBI Taxonomy" id="3231488"/>
    <lineage>
        <taxon>Bacteria</taxon>
        <taxon>Bacillati</taxon>
        <taxon>Bacillota</taxon>
        <taxon>Bacilli</taxon>
        <taxon>Bacillales</taxon>
        <taxon>Bacillaceae</taxon>
        <taxon>Ornithinibacillus</taxon>
    </lineage>
</organism>
<evidence type="ECO:0000313" key="9">
    <source>
        <dbReference type="EMBL" id="XDK32499.1"/>
    </source>
</evidence>
<feature type="domain" description="Amidohydrolase-related" evidence="7">
    <location>
        <begin position="76"/>
        <end position="361"/>
    </location>
</feature>
<dbReference type="HAMAP" id="MF_01518">
    <property type="entry name" value="Adenine_deamin"/>
    <property type="match status" value="1"/>
</dbReference>
<dbReference type="Gene3D" id="3.20.20.140">
    <property type="entry name" value="Metal-dependent hydrolases"/>
    <property type="match status" value="1"/>
</dbReference>
<dbReference type="AlphaFoldDB" id="A0AB39HK53"/>
<evidence type="ECO:0000256" key="5">
    <source>
        <dbReference type="ARBA" id="ARBA00047720"/>
    </source>
</evidence>
<dbReference type="PANTHER" id="PTHR11113:SF2">
    <property type="entry name" value="ADENINE DEAMINASE"/>
    <property type="match status" value="1"/>
</dbReference>
<dbReference type="InterPro" id="IPR006679">
    <property type="entry name" value="Adenine_deam"/>
</dbReference>
<dbReference type="EMBL" id="CP162599">
    <property type="protein sequence ID" value="XDK32499.1"/>
    <property type="molecule type" value="Genomic_DNA"/>
</dbReference>
<dbReference type="Pfam" id="PF01979">
    <property type="entry name" value="Amidohydro_1"/>
    <property type="match status" value="1"/>
</dbReference>
<evidence type="ECO:0000256" key="1">
    <source>
        <dbReference type="ARBA" id="ARBA00006773"/>
    </source>
</evidence>
<dbReference type="EC" id="3.5.4.2" evidence="2 6"/>
<evidence type="ECO:0000256" key="2">
    <source>
        <dbReference type="ARBA" id="ARBA00012782"/>
    </source>
</evidence>
<evidence type="ECO:0000256" key="4">
    <source>
        <dbReference type="ARBA" id="ARBA00023211"/>
    </source>
</evidence>
<keyword evidence="3 6" id="KW-0378">Hydrolase</keyword>
<comment type="cofactor">
    <cofactor evidence="6">
        <name>Mn(2+)</name>
        <dbReference type="ChEBI" id="CHEBI:29035"/>
    </cofactor>
</comment>
<dbReference type="InterPro" id="IPR006680">
    <property type="entry name" value="Amidohydro-rel"/>
</dbReference>
<dbReference type="InterPro" id="IPR026912">
    <property type="entry name" value="Adenine_deam_C"/>
</dbReference>
<reference evidence="9" key="1">
    <citation type="submission" date="2024-07" db="EMBL/GenBank/DDBJ databases">
        <title>Halotolerant mesophilic bacterium Ornithinibacillus sp. 4-3, sp. nov., isolated from soil.</title>
        <authorList>
            <person name="Sidarenka A.V."/>
            <person name="Guliayeva D.E."/>
            <person name="Leanovich S.I."/>
            <person name="Hileuskaya K.S."/>
            <person name="Akhremchuk A.E."/>
            <person name="Sikolenko M.A."/>
            <person name="Valentovich L.N."/>
        </authorList>
    </citation>
    <scope>NUCLEOTIDE SEQUENCE</scope>
    <source>
        <strain evidence="9">4-3</strain>
    </source>
</reference>
<evidence type="ECO:0000259" key="8">
    <source>
        <dbReference type="Pfam" id="PF13382"/>
    </source>
</evidence>
<accession>A0AB39HK53</accession>
<name>A0AB39HK53_9BACI</name>
<dbReference type="Gene3D" id="2.30.40.10">
    <property type="entry name" value="Urease, subunit C, domain 1"/>
    <property type="match status" value="1"/>
</dbReference>
<proteinExistence type="inferred from homology"/>
<evidence type="ECO:0000256" key="3">
    <source>
        <dbReference type="ARBA" id="ARBA00022801"/>
    </source>
</evidence>
<evidence type="ECO:0000256" key="6">
    <source>
        <dbReference type="HAMAP-Rule" id="MF_01518"/>
    </source>
</evidence>
<dbReference type="GO" id="GO:0000034">
    <property type="term" value="F:adenine deaminase activity"/>
    <property type="evidence" value="ECO:0007669"/>
    <property type="project" value="UniProtKB-UniRule"/>
</dbReference>